<keyword evidence="2" id="KW-1185">Reference proteome</keyword>
<gene>
    <name evidence="1" type="ORF">LAL4801_02193</name>
</gene>
<protein>
    <submittedName>
        <fullName evidence="1">Uncharacterized protein</fullName>
    </submittedName>
</protein>
<reference evidence="2" key="1">
    <citation type="submission" date="2015-07" db="EMBL/GenBank/DDBJ databases">
        <authorList>
            <person name="Rodrigo-Torres Lidia"/>
            <person name="Arahal R.David."/>
        </authorList>
    </citation>
    <scope>NUCLEOTIDE SEQUENCE [LARGE SCALE GENOMIC DNA]</scope>
    <source>
        <strain evidence="2">CECT 4801</strain>
    </source>
</reference>
<sequence>MTETYFPEGNETLTLDQFVERLEASGIVPDLRASRYTPEAMSRVAEWMAALARDPDVLRGLLVDGLADFLNYQVDNDFKPSTLMLHKGDGYSLRAVLWMPPSPQHPPEIFSYYETHDHSFDFFTVGAFGPGYRTQLYDYEYENVRGVPGELVPLRFQEETGLPPGKVMYYYGSRDIHTQLPAPSISASINLLLPKTYPAHRRQYEMTLEETPEGVFGKLIAGNVDRQAQERALFETAAAMGDTDLHEALRDIARHHDAPQVRALAWQSLLPNSKHLAEDVGLVRDDGDPHVRAALSQWV</sequence>
<evidence type="ECO:0000313" key="1">
    <source>
        <dbReference type="EMBL" id="CTQ43751.1"/>
    </source>
</evidence>
<dbReference type="EMBL" id="CXST01000001">
    <property type="protein sequence ID" value="CTQ43751.1"/>
    <property type="molecule type" value="Genomic_DNA"/>
</dbReference>
<proteinExistence type="predicted"/>
<evidence type="ECO:0000313" key="2">
    <source>
        <dbReference type="Proteomes" id="UP000048926"/>
    </source>
</evidence>
<dbReference type="Proteomes" id="UP000048926">
    <property type="component" value="Unassembled WGS sequence"/>
</dbReference>
<dbReference type="AlphaFoldDB" id="A0A0M6Y421"/>
<dbReference type="STRING" id="187304.B0E33_18495"/>
<dbReference type="OrthoDB" id="8778913at2"/>
<dbReference type="RefSeq" id="WP_055655982.1">
    <property type="nucleotide sequence ID" value="NZ_CXST01000001.1"/>
</dbReference>
<name>A0A0M6Y421_9HYPH</name>
<accession>A0A0M6Y421</accession>
<organism evidence="1 2">
    <name type="scientific">Roseibium aggregatum</name>
    <dbReference type="NCBI Taxonomy" id="187304"/>
    <lineage>
        <taxon>Bacteria</taxon>
        <taxon>Pseudomonadati</taxon>
        <taxon>Pseudomonadota</taxon>
        <taxon>Alphaproteobacteria</taxon>
        <taxon>Hyphomicrobiales</taxon>
        <taxon>Stappiaceae</taxon>
        <taxon>Roseibium</taxon>
    </lineage>
</organism>